<gene>
    <name evidence="2" type="ORF">AM587_10005561</name>
</gene>
<comment type="caution">
    <text evidence="2">The sequence shown here is derived from an EMBL/GenBank/DDBJ whole genome shotgun (WGS) entry which is preliminary data.</text>
</comment>
<sequence>MMSCAEKRRFITLGELTGWSKSSQSKLPITEYLKRSRRSTCDLELVQWTRQQKLMKASSLVCISRRRSMTGSGRFFNLARRLGAAVSACVYVYASMTATWWALHVLGGARNPTETLRVFTSSLIKDYVGDGLISSSSLVLDVLGNDTTPRDYVLYLESSTNTSTDGCNGLPHFDTAIYSYDFLSQGYEDMVSSIKYNVTTLADLELVIVVVDCSFSQLEAGDPSEVRVYNLVRSRNDISNLYLVTVSLSVQEYEQRDHNKHGPAVLGMLTLIHDMQDQDVTQYYMAALTYPYKRSPDFQMYEVVGITDESYLSLHSIPREPGTEPVKHILTARKRGFYNGDSQRNVRTMYSLLDGVNATNALTRWEWVGEAVTIDSWAWVHCVHFFFSLQVIYSLVVLFLVTYQKIRSGKLWLGDPFASLSTATLVMRGVLVLISWAMNSFWSINEFAMSRAAMITGSSPVLVHKELMHADLFTIYFCLVGFMSAVVRERIDPTFATLLFEMVHQNRQKIIHLSSGVIRVMSTYSEAQYNIGIAKVTPLLAEMSPLRLWSSFQLPEKSPKFLSASFSPMIFLLSSATVFAILRKIYRFFRPDKIHQRSSVSTDTSANERAAQGGTATNFEISTGAMLQTRFGLVSDYNNYVFFKGMKFASADGVYCAGYVIVNEKYLVSSKDLLAIVMIKLLRARFANIYVYEVHGHKVKDTARLVFPATFMWSDLWRLNVTVLL</sequence>
<feature type="transmembrane region" description="Helical" evidence="1">
    <location>
        <begin position="561"/>
        <end position="582"/>
    </location>
</feature>
<accession>A0A0W8CJW6</accession>
<feature type="transmembrane region" description="Helical" evidence="1">
    <location>
        <begin position="470"/>
        <end position="487"/>
    </location>
</feature>
<keyword evidence="1" id="KW-0472">Membrane</keyword>
<organism evidence="2 3">
    <name type="scientific">Phytophthora nicotianae</name>
    <name type="common">Potato buckeye rot agent</name>
    <name type="synonym">Phytophthora parasitica</name>
    <dbReference type="NCBI Taxonomy" id="4792"/>
    <lineage>
        <taxon>Eukaryota</taxon>
        <taxon>Sar</taxon>
        <taxon>Stramenopiles</taxon>
        <taxon>Oomycota</taxon>
        <taxon>Peronosporomycetes</taxon>
        <taxon>Peronosporales</taxon>
        <taxon>Peronosporaceae</taxon>
        <taxon>Phytophthora</taxon>
    </lineage>
</organism>
<protein>
    <recommendedName>
        <fullName evidence="4">Transmembrane protein</fullName>
    </recommendedName>
</protein>
<evidence type="ECO:0000313" key="3">
    <source>
        <dbReference type="Proteomes" id="UP000052943"/>
    </source>
</evidence>
<keyword evidence="1" id="KW-0812">Transmembrane</keyword>
<feature type="transmembrane region" description="Helical" evidence="1">
    <location>
        <begin position="377"/>
        <end position="401"/>
    </location>
</feature>
<dbReference type="OrthoDB" id="64243at2759"/>
<reference evidence="2 3" key="1">
    <citation type="submission" date="2015-11" db="EMBL/GenBank/DDBJ databases">
        <title>Genomes and virulence difference between two physiological races of Phytophthora nicotianae.</title>
        <authorList>
            <person name="Liu H."/>
            <person name="Ma X."/>
            <person name="Yu H."/>
            <person name="Fang D."/>
            <person name="Li Y."/>
            <person name="Wang X."/>
            <person name="Wang W."/>
            <person name="Dong Y."/>
            <person name="Xiao B."/>
        </authorList>
    </citation>
    <scope>NUCLEOTIDE SEQUENCE [LARGE SCALE GENOMIC DNA]</scope>
    <source>
        <strain evidence="3">race 0</strain>
    </source>
</reference>
<evidence type="ECO:0000313" key="2">
    <source>
        <dbReference type="EMBL" id="KUF84337.1"/>
    </source>
</evidence>
<feature type="transmembrane region" description="Helical" evidence="1">
    <location>
        <begin position="413"/>
        <end position="438"/>
    </location>
</feature>
<keyword evidence="1" id="KW-1133">Transmembrane helix</keyword>
<dbReference type="AlphaFoldDB" id="A0A0W8CJW6"/>
<dbReference type="Proteomes" id="UP000052943">
    <property type="component" value="Unassembled WGS sequence"/>
</dbReference>
<proteinExistence type="predicted"/>
<feature type="transmembrane region" description="Helical" evidence="1">
    <location>
        <begin position="82"/>
        <end position="103"/>
    </location>
</feature>
<evidence type="ECO:0000256" key="1">
    <source>
        <dbReference type="SAM" id="Phobius"/>
    </source>
</evidence>
<dbReference type="EMBL" id="LNFO01002919">
    <property type="protein sequence ID" value="KUF84337.1"/>
    <property type="molecule type" value="Genomic_DNA"/>
</dbReference>
<evidence type="ECO:0008006" key="4">
    <source>
        <dbReference type="Google" id="ProtNLM"/>
    </source>
</evidence>
<dbReference type="STRING" id="4790.A0A0W8CJW6"/>
<name>A0A0W8CJW6_PHYNI</name>